<feature type="domain" description="DUF3870" evidence="1">
    <location>
        <begin position="10"/>
        <end position="102"/>
    </location>
</feature>
<reference evidence="2 3" key="1">
    <citation type="journal article" date="2010" name="Int. J. Syst. Evol. Microbiol.">
        <title>Bacillus horneckiae sp. nov., isolated from a spacecraft-assembly clean room.</title>
        <authorList>
            <person name="Vaishampayan P."/>
            <person name="Probst A."/>
            <person name="Krishnamurthi S."/>
            <person name="Ghosh S."/>
            <person name="Osman S."/>
            <person name="McDowall A."/>
            <person name="Ruckmani A."/>
            <person name="Mayilraj S."/>
            <person name="Venkateswaran K."/>
        </authorList>
    </citation>
    <scope>NUCLEOTIDE SEQUENCE [LARGE SCALE GENOMIC DNA]</scope>
    <source>
        <strain evidence="3">1PO1SC</strain>
    </source>
</reference>
<dbReference type="AlphaFoldDB" id="A0A2N0ZC12"/>
<dbReference type="InterPro" id="IPR024617">
    <property type="entry name" value="DUF3870"/>
</dbReference>
<evidence type="ECO:0000313" key="2">
    <source>
        <dbReference type="EMBL" id="PKG27015.1"/>
    </source>
</evidence>
<dbReference type="Pfam" id="PF12986">
    <property type="entry name" value="DUF3870"/>
    <property type="match status" value="1"/>
</dbReference>
<dbReference type="RefSeq" id="WP_066193280.1">
    <property type="nucleotide sequence ID" value="NZ_CP194732.1"/>
</dbReference>
<proteinExistence type="predicted"/>
<comment type="caution">
    <text evidence="2">The sequence shown here is derived from an EMBL/GenBank/DDBJ whole genome shotgun (WGS) entry which is preliminary data.</text>
</comment>
<name>A0A2N0ZC12_9BACI</name>
<accession>A0A2N0ZC12</accession>
<gene>
    <name evidence="2" type="ORF">CWS20_20925</name>
</gene>
<organism evidence="2 3">
    <name type="scientific">Cytobacillus horneckiae</name>
    <dbReference type="NCBI Taxonomy" id="549687"/>
    <lineage>
        <taxon>Bacteria</taxon>
        <taxon>Bacillati</taxon>
        <taxon>Bacillota</taxon>
        <taxon>Bacilli</taxon>
        <taxon>Bacillales</taxon>
        <taxon>Bacillaceae</taxon>
        <taxon>Cytobacillus</taxon>
    </lineage>
</organism>
<protein>
    <submittedName>
        <fullName evidence="2">DUF3870 domain-containing protein</fullName>
    </submittedName>
</protein>
<evidence type="ECO:0000259" key="1">
    <source>
        <dbReference type="Pfam" id="PF12986"/>
    </source>
</evidence>
<evidence type="ECO:0000313" key="3">
    <source>
        <dbReference type="Proteomes" id="UP000233343"/>
    </source>
</evidence>
<sequence length="115" mass="12869">MNGIKDSHILVTGFAQLPKGTPVFEVQKTIGCILMIDVETDIIEKATFTFIKELTNDFVSALLVGKSIELIDVIIDDIEKRFVVPPKKAVIQALLAARKSYQEQKIYLMKENACN</sequence>
<dbReference type="Proteomes" id="UP000233343">
    <property type="component" value="Unassembled WGS sequence"/>
</dbReference>
<dbReference type="EMBL" id="PISD01000051">
    <property type="protein sequence ID" value="PKG27015.1"/>
    <property type="molecule type" value="Genomic_DNA"/>
</dbReference>
<keyword evidence="3" id="KW-1185">Reference proteome</keyword>